<reference evidence="2 3" key="1">
    <citation type="submission" date="2020-07" db="EMBL/GenBank/DDBJ databases">
        <title>Bacterium isolated from marien macroalgae.</title>
        <authorList>
            <person name="Zhu K."/>
            <person name="Lu D."/>
            <person name="Du Z."/>
        </authorList>
    </citation>
    <scope>NUCLEOTIDE SEQUENCE [LARGE SCALE GENOMIC DNA]</scope>
    <source>
        <strain evidence="2 3">3-1745</strain>
    </source>
</reference>
<dbReference type="InterPro" id="IPR006056">
    <property type="entry name" value="RidA"/>
</dbReference>
<protein>
    <submittedName>
        <fullName evidence="2">RidA family protein</fullName>
    </submittedName>
</protein>
<dbReference type="SUPFAM" id="SSF55298">
    <property type="entry name" value="YjgF-like"/>
    <property type="match status" value="1"/>
</dbReference>
<dbReference type="FunFam" id="3.30.1330.40:FF:000001">
    <property type="entry name" value="L-PSP family endoribonuclease"/>
    <property type="match status" value="1"/>
</dbReference>
<accession>A0A7W1WW11</accession>
<dbReference type="PANTHER" id="PTHR11803:SF39">
    <property type="entry name" value="2-IMINOBUTANOATE_2-IMINOPROPANOATE DEAMINASE"/>
    <property type="match status" value="1"/>
</dbReference>
<dbReference type="InterPro" id="IPR035959">
    <property type="entry name" value="RutC-like_sf"/>
</dbReference>
<evidence type="ECO:0000313" key="2">
    <source>
        <dbReference type="EMBL" id="MBA4501265.1"/>
    </source>
</evidence>
<proteinExistence type="inferred from homology"/>
<dbReference type="GO" id="GO:0019239">
    <property type="term" value="F:deaminase activity"/>
    <property type="evidence" value="ECO:0007669"/>
    <property type="project" value="TreeGrafter"/>
</dbReference>
<dbReference type="InterPro" id="IPR006175">
    <property type="entry name" value="YjgF/YER057c/UK114"/>
</dbReference>
<dbReference type="GO" id="GO:0005829">
    <property type="term" value="C:cytosol"/>
    <property type="evidence" value="ECO:0007669"/>
    <property type="project" value="TreeGrafter"/>
</dbReference>
<dbReference type="Pfam" id="PF01042">
    <property type="entry name" value="Ribonuc_L-PSP"/>
    <property type="match status" value="1"/>
</dbReference>
<dbReference type="Proteomes" id="UP000538931">
    <property type="component" value="Unassembled WGS sequence"/>
</dbReference>
<comment type="caution">
    <text evidence="2">The sequence shown here is derived from an EMBL/GenBank/DDBJ whole genome shotgun (WGS) entry which is preliminary data.</text>
</comment>
<dbReference type="InterPro" id="IPR019897">
    <property type="entry name" value="RidA_CS"/>
</dbReference>
<dbReference type="PROSITE" id="PS01094">
    <property type="entry name" value="UPF0076"/>
    <property type="match status" value="1"/>
</dbReference>
<organism evidence="2 3">
    <name type="scientific">Marinobacterium marinum</name>
    <dbReference type="NCBI Taxonomy" id="2756129"/>
    <lineage>
        <taxon>Bacteria</taxon>
        <taxon>Pseudomonadati</taxon>
        <taxon>Pseudomonadota</taxon>
        <taxon>Gammaproteobacteria</taxon>
        <taxon>Oceanospirillales</taxon>
        <taxon>Oceanospirillaceae</taxon>
        <taxon>Marinobacterium</taxon>
    </lineage>
</organism>
<dbReference type="RefSeq" id="WP_181736937.1">
    <property type="nucleotide sequence ID" value="NZ_JACEMT010000033.1"/>
</dbReference>
<name>A0A7W1WW11_9GAMM</name>
<dbReference type="NCBIfam" id="TIGR00004">
    <property type="entry name" value="Rid family detoxifying hydrolase"/>
    <property type="match status" value="1"/>
</dbReference>
<dbReference type="AlphaFoldDB" id="A0A7W1WW11"/>
<dbReference type="EMBL" id="JACEMT010000033">
    <property type="protein sequence ID" value="MBA4501265.1"/>
    <property type="molecule type" value="Genomic_DNA"/>
</dbReference>
<evidence type="ECO:0000313" key="3">
    <source>
        <dbReference type="Proteomes" id="UP000538931"/>
    </source>
</evidence>
<sequence length="129" mass="13951">MSNRSIIKTDQAPAAIGTYSQAVKTGNTVYISGQIPLDPATMEMVTESFEAQAVRVFENLKAIAEEAGGSLAECVKLTILLSDMDFFPQVNEVMARYFSEPYPARAAFAVKALPKAADVEIDAVMVLKD</sequence>
<dbReference type="PANTHER" id="PTHR11803">
    <property type="entry name" value="2-IMINOBUTANOATE/2-IMINOPROPANOATE DEAMINASE RIDA"/>
    <property type="match status" value="1"/>
</dbReference>
<gene>
    <name evidence="2" type="ORF">H1S06_02650</name>
</gene>
<keyword evidence="3" id="KW-1185">Reference proteome</keyword>
<dbReference type="Gene3D" id="3.30.1330.40">
    <property type="entry name" value="RutC-like"/>
    <property type="match status" value="1"/>
</dbReference>
<evidence type="ECO:0000256" key="1">
    <source>
        <dbReference type="ARBA" id="ARBA00010552"/>
    </source>
</evidence>
<comment type="similarity">
    <text evidence="1">Belongs to the RutC family.</text>
</comment>
<dbReference type="CDD" id="cd00448">
    <property type="entry name" value="YjgF_YER057c_UK114_family"/>
    <property type="match status" value="1"/>
</dbReference>